<protein>
    <submittedName>
        <fullName evidence="1">Uncharacterized protein</fullName>
    </submittedName>
</protein>
<feature type="non-terminal residue" evidence="1">
    <location>
        <position position="1"/>
    </location>
</feature>
<proteinExistence type="predicted"/>
<name>A0A6J4UN24_9BACT</name>
<evidence type="ECO:0000313" key="1">
    <source>
        <dbReference type="EMBL" id="CAA9555618.1"/>
    </source>
</evidence>
<dbReference type="EMBL" id="CADCWG010000146">
    <property type="protein sequence ID" value="CAA9555618.1"/>
    <property type="molecule type" value="Genomic_DNA"/>
</dbReference>
<organism evidence="1">
    <name type="scientific">uncultured Thermomicrobiales bacterium</name>
    <dbReference type="NCBI Taxonomy" id="1645740"/>
    <lineage>
        <taxon>Bacteria</taxon>
        <taxon>Pseudomonadati</taxon>
        <taxon>Thermomicrobiota</taxon>
        <taxon>Thermomicrobia</taxon>
        <taxon>Thermomicrobiales</taxon>
        <taxon>environmental samples</taxon>
    </lineage>
</organism>
<dbReference type="AlphaFoldDB" id="A0A6J4UN24"/>
<feature type="non-terminal residue" evidence="1">
    <location>
        <position position="67"/>
    </location>
</feature>
<accession>A0A6J4UN24</accession>
<sequence>GRSGTPVVRDCGRGAALRPLPAALALPAQGAAGGAVAWGVRDVRVLHGALRPRGLRGGGRGPQRGPL</sequence>
<reference evidence="1" key="1">
    <citation type="submission" date="2020-02" db="EMBL/GenBank/DDBJ databases">
        <authorList>
            <person name="Meier V. D."/>
        </authorList>
    </citation>
    <scope>NUCLEOTIDE SEQUENCE</scope>
    <source>
        <strain evidence="1">AVDCRST_MAG49</strain>
    </source>
</reference>
<gene>
    <name evidence="1" type="ORF">AVDCRST_MAG49-2890</name>
</gene>